<evidence type="ECO:0000256" key="7">
    <source>
        <dbReference type="SAM" id="MobiDB-lite"/>
    </source>
</evidence>
<dbReference type="OMA" id="PEDTMMA"/>
<sequence length="849" mass="93074">MLGGPVALPQPTPRQPTSPAPSRLLRQRHTQPIVLESQPFPSSLGHWLPQKEPIPPVMDPLLLPSHKSECSPCFAGSGAHPCPGRNPRLAPGALLPPAGLFATDYFTRTPRKLNPFRSVTSIELFHFRVPEDTVMAVWNLITFKEQGGTFGDHCPDRSVTVYFRSGAPPVINPLHTHFPRDTAVPGSFSLTLTWTLPNRTTGVFNISRPLPGDWFLAAHLPREQGKISVKGLAEDCQYLFQPQLIVQRLVGIGVLYPGYVTEHVLAPHNRSLLYKVFIPSYTARVLVQLRNCRGANQSGEGCPLWLKVRGKAPPLHNSSAADCRALDPCHLALELPFWQNWYYVLVEKGPAVAGSVSFQLLVQLKDCSRTGLARPLLLLPGSSLNMPHSFGSPGGPAPADVPSPSPSPSPPSGRCWPIRPTLRNELDTFSVHFYIFFGPNVSVPPDRPAVFAIHLLPVLDSGGTLNLELKLNVSSLRAENATVFACLNHEVPLASEENASITCETELLAGFLLSISAAAPLTRLRIPYPQTGSWYLSLRSLQPCGNVTAEVYLRAYLSPCVDDCGPYGQCKLLRTNNYLYAACECKAGWRGWGCTDAGAAFSYGFQLLSTLLLCLSNLMFVPPVVIAVRSRCLLEGAVYLFTMFFSTFYHACDQPGIVVFCIMDYDVLQFCDFLGSLMSVWVTVIAMARLQPVIKQVLYLLGAMLLSMALQLDRHGLWNLLGPSLFALGIMAIAWTARSIRRRHCYPPTWQRWTFRLLPGALIAAAAVLLYAFVETEENYFYIHSIWHMLIAGSVGFLLPPCAKPGAAGLAGPLPRRKGCGYQLCTNEQEELGLVDPIAGASVTSVCTS</sequence>
<keyword evidence="3" id="KW-1003">Cell membrane</keyword>
<protein>
    <submittedName>
        <fullName evidence="11">Transmembrane protein 8B</fullName>
    </submittedName>
</protein>
<feature type="domain" description="EGF-like" evidence="9 10">
    <location>
        <begin position="583"/>
        <end position="594"/>
    </location>
</feature>
<evidence type="ECO:0000313" key="11">
    <source>
        <dbReference type="Ensembl" id="ENSVKKP00000011052.1"/>
    </source>
</evidence>
<dbReference type="Ensembl" id="ENSVKKT00000011316.1">
    <property type="protein sequence ID" value="ENSVKKP00000011052.1"/>
    <property type="gene ID" value="ENSVKKG00000007750.1"/>
</dbReference>
<accession>A0A8D2KVW2</accession>
<keyword evidence="5 8" id="KW-1133">Transmembrane helix</keyword>
<evidence type="ECO:0000259" key="9">
    <source>
        <dbReference type="PROSITE" id="PS00022"/>
    </source>
</evidence>
<evidence type="ECO:0000256" key="3">
    <source>
        <dbReference type="ARBA" id="ARBA00022475"/>
    </source>
</evidence>
<evidence type="ECO:0000256" key="2">
    <source>
        <dbReference type="ARBA" id="ARBA00005542"/>
    </source>
</evidence>
<comment type="similarity">
    <text evidence="2">Belongs to the TMEM8 family.</text>
</comment>
<feature type="transmembrane region" description="Helical" evidence="8">
    <location>
        <begin position="780"/>
        <end position="799"/>
    </location>
</feature>
<evidence type="ECO:0000259" key="10">
    <source>
        <dbReference type="PROSITE" id="PS01186"/>
    </source>
</evidence>
<keyword evidence="4 8" id="KW-0812">Transmembrane</keyword>
<evidence type="ECO:0000256" key="8">
    <source>
        <dbReference type="SAM" id="Phobius"/>
    </source>
</evidence>
<evidence type="ECO:0000313" key="12">
    <source>
        <dbReference type="Proteomes" id="UP000694545"/>
    </source>
</evidence>
<evidence type="ECO:0000256" key="6">
    <source>
        <dbReference type="ARBA" id="ARBA00023136"/>
    </source>
</evidence>
<dbReference type="AlphaFoldDB" id="A0A8D2KVW2"/>
<organism evidence="11 12">
    <name type="scientific">Varanus komodoensis</name>
    <name type="common">Komodo dragon</name>
    <dbReference type="NCBI Taxonomy" id="61221"/>
    <lineage>
        <taxon>Eukaryota</taxon>
        <taxon>Metazoa</taxon>
        <taxon>Chordata</taxon>
        <taxon>Craniata</taxon>
        <taxon>Vertebrata</taxon>
        <taxon>Euteleostomi</taxon>
        <taxon>Lepidosauria</taxon>
        <taxon>Squamata</taxon>
        <taxon>Bifurcata</taxon>
        <taxon>Unidentata</taxon>
        <taxon>Episquamata</taxon>
        <taxon>Toxicofera</taxon>
        <taxon>Anguimorpha</taxon>
        <taxon>Paleoanguimorpha</taxon>
        <taxon>Varanoidea</taxon>
        <taxon>Varanidae</taxon>
        <taxon>Varanus</taxon>
    </lineage>
</organism>
<proteinExistence type="inferred from homology"/>
<feature type="compositionally biased region" description="Pro residues" evidence="7">
    <location>
        <begin position="395"/>
        <end position="411"/>
    </location>
</feature>
<feature type="region of interest" description="Disordered" evidence="7">
    <location>
        <begin position="1"/>
        <end position="23"/>
    </location>
</feature>
<feature type="transmembrane region" description="Helical" evidence="8">
    <location>
        <begin position="757"/>
        <end position="774"/>
    </location>
</feature>
<reference evidence="11" key="1">
    <citation type="submission" date="2025-08" db="UniProtKB">
        <authorList>
            <consortium name="Ensembl"/>
        </authorList>
    </citation>
    <scope>IDENTIFICATION</scope>
</reference>
<feature type="transmembrane region" description="Helical" evidence="8">
    <location>
        <begin position="632"/>
        <end position="651"/>
    </location>
</feature>
<dbReference type="InterPro" id="IPR021910">
    <property type="entry name" value="NGX6/PGAP6/MYMK"/>
</dbReference>
<dbReference type="InterPro" id="IPR000742">
    <property type="entry name" value="EGF"/>
</dbReference>
<evidence type="ECO:0000256" key="1">
    <source>
        <dbReference type="ARBA" id="ARBA00004651"/>
    </source>
</evidence>
<dbReference type="Pfam" id="PF12036">
    <property type="entry name" value="DUF3522"/>
    <property type="match status" value="1"/>
</dbReference>
<feature type="compositionally biased region" description="Pro residues" evidence="7">
    <location>
        <begin position="8"/>
        <end position="19"/>
    </location>
</feature>
<comment type="subcellular location">
    <subcellularLocation>
        <location evidence="1">Cell membrane</location>
        <topology evidence="1">Multi-pass membrane protein</topology>
    </subcellularLocation>
</comment>
<keyword evidence="6 8" id="KW-0472">Membrane</keyword>
<feature type="transmembrane region" description="Helical" evidence="8">
    <location>
        <begin position="718"/>
        <end position="737"/>
    </location>
</feature>
<keyword evidence="12" id="KW-1185">Reference proteome</keyword>
<evidence type="ECO:0000256" key="4">
    <source>
        <dbReference type="ARBA" id="ARBA00022692"/>
    </source>
</evidence>
<dbReference type="Proteomes" id="UP000694545">
    <property type="component" value="Unplaced"/>
</dbReference>
<dbReference type="PROSITE" id="PS00022">
    <property type="entry name" value="EGF_1"/>
    <property type="match status" value="1"/>
</dbReference>
<dbReference type="PANTHER" id="PTHR14319">
    <property type="entry name" value="FIVE-SPAN TRANSMEMBRANE PROTEIN M83"/>
    <property type="match status" value="1"/>
</dbReference>
<dbReference type="GO" id="GO:0005886">
    <property type="term" value="C:plasma membrane"/>
    <property type="evidence" value="ECO:0007669"/>
    <property type="project" value="UniProtKB-SubCell"/>
</dbReference>
<dbReference type="PANTHER" id="PTHR14319:SF6">
    <property type="entry name" value="TRANSMEMBRANE PROTEIN 8B"/>
    <property type="match status" value="1"/>
</dbReference>
<feature type="transmembrane region" description="Helical" evidence="8">
    <location>
        <begin position="600"/>
        <end position="620"/>
    </location>
</feature>
<evidence type="ECO:0000256" key="5">
    <source>
        <dbReference type="ARBA" id="ARBA00022989"/>
    </source>
</evidence>
<name>A0A8D2KVW2_VARKO</name>
<reference evidence="11" key="2">
    <citation type="submission" date="2025-09" db="UniProtKB">
        <authorList>
            <consortium name="Ensembl"/>
        </authorList>
    </citation>
    <scope>IDENTIFICATION</scope>
</reference>
<feature type="region of interest" description="Disordered" evidence="7">
    <location>
        <begin position="389"/>
        <end position="414"/>
    </location>
</feature>
<dbReference type="PROSITE" id="PS01186">
    <property type="entry name" value="EGF_2"/>
    <property type="match status" value="1"/>
</dbReference>